<evidence type="ECO:0000256" key="5">
    <source>
        <dbReference type="ARBA" id="ARBA00022989"/>
    </source>
</evidence>
<dbReference type="CDD" id="cd03392">
    <property type="entry name" value="PAP2_like_2"/>
    <property type="match status" value="1"/>
</dbReference>
<dbReference type="SUPFAM" id="SSF48317">
    <property type="entry name" value="Acid phosphatase/Vanadium-dependent haloperoxidase"/>
    <property type="match status" value="1"/>
</dbReference>
<feature type="transmembrane region" description="Helical" evidence="7">
    <location>
        <begin position="325"/>
        <end position="347"/>
    </location>
</feature>
<evidence type="ECO:0000313" key="9">
    <source>
        <dbReference type="EMBL" id="TXF10437.1"/>
    </source>
</evidence>
<dbReference type="RefSeq" id="WP_147801035.1">
    <property type="nucleotide sequence ID" value="NZ_VPFL01000030.1"/>
</dbReference>
<reference evidence="9 10" key="1">
    <citation type="submission" date="2019-08" db="EMBL/GenBank/DDBJ databases">
        <title>Pelomicrobium methylotrophicum gen. nov., sp. nov. a moderately thermophilic, facultatively anaerobic, lithoautotrophic and methylotrophic bacterium isolated from a terrestrial mud volcano.</title>
        <authorList>
            <person name="Slobodkina G.B."/>
            <person name="Merkel A.Y."/>
            <person name="Slobodkin A.I."/>
        </authorList>
    </citation>
    <scope>NUCLEOTIDE SEQUENCE [LARGE SCALE GENOMIC DNA]</scope>
    <source>
        <strain evidence="9 10">SM250</strain>
    </source>
</reference>
<comment type="similarity">
    <text evidence="2">Belongs to the DedA family.</text>
</comment>
<gene>
    <name evidence="9" type="ORF">FR698_15140</name>
</gene>
<dbReference type="GO" id="GO:0005886">
    <property type="term" value="C:plasma membrane"/>
    <property type="evidence" value="ECO:0007669"/>
    <property type="project" value="UniProtKB-SubCell"/>
</dbReference>
<dbReference type="InterPro" id="IPR032818">
    <property type="entry name" value="DedA-like"/>
</dbReference>
<keyword evidence="4 7" id="KW-0812">Transmembrane</keyword>
<protein>
    <submittedName>
        <fullName evidence="9">Phosphatase PAP2 family protein</fullName>
    </submittedName>
</protein>
<dbReference type="AlphaFoldDB" id="A0A5C7EQF1"/>
<evidence type="ECO:0000313" key="10">
    <source>
        <dbReference type="Proteomes" id="UP000321201"/>
    </source>
</evidence>
<evidence type="ECO:0000256" key="3">
    <source>
        <dbReference type="ARBA" id="ARBA00022475"/>
    </source>
</evidence>
<evidence type="ECO:0000256" key="1">
    <source>
        <dbReference type="ARBA" id="ARBA00004651"/>
    </source>
</evidence>
<feature type="transmembrane region" description="Helical" evidence="7">
    <location>
        <begin position="141"/>
        <end position="159"/>
    </location>
</feature>
<evidence type="ECO:0000256" key="7">
    <source>
        <dbReference type="SAM" id="Phobius"/>
    </source>
</evidence>
<name>A0A5C7EQF1_9PROT</name>
<feature type="transmembrane region" description="Helical" evidence="7">
    <location>
        <begin position="292"/>
        <end position="318"/>
    </location>
</feature>
<comment type="subcellular location">
    <subcellularLocation>
        <location evidence="1">Cell membrane</location>
        <topology evidence="1">Multi-pass membrane protein</topology>
    </subcellularLocation>
</comment>
<keyword evidence="10" id="KW-1185">Reference proteome</keyword>
<keyword evidence="5 7" id="KW-1133">Transmembrane helix</keyword>
<dbReference type="InterPro" id="IPR032816">
    <property type="entry name" value="VTT_dom"/>
</dbReference>
<dbReference type="Gene3D" id="1.20.144.10">
    <property type="entry name" value="Phosphatidic acid phosphatase type 2/haloperoxidase"/>
    <property type="match status" value="1"/>
</dbReference>
<dbReference type="InterPro" id="IPR000326">
    <property type="entry name" value="PAP2/HPO"/>
</dbReference>
<dbReference type="Pfam" id="PF09335">
    <property type="entry name" value="VTT_dom"/>
    <property type="match status" value="1"/>
</dbReference>
<dbReference type="EMBL" id="VPFL01000030">
    <property type="protein sequence ID" value="TXF10437.1"/>
    <property type="molecule type" value="Genomic_DNA"/>
</dbReference>
<dbReference type="InterPro" id="IPR036938">
    <property type="entry name" value="PAP2/HPO_sf"/>
</dbReference>
<dbReference type="SMART" id="SM00014">
    <property type="entry name" value="acidPPc"/>
    <property type="match status" value="1"/>
</dbReference>
<accession>A0A5C7EQF1</accession>
<dbReference type="Proteomes" id="UP000321201">
    <property type="component" value="Unassembled WGS sequence"/>
</dbReference>
<evidence type="ECO:0000256" key="6">
    <source>
        <dbReference type="ARBA" id="ARBA00023136"/>
    </source>
</evidence>
<keyword evidence="6 7" id="KW-0472">Membrane</keyword>
<dbReference type="PANTHER" id="PTHR30353:SF15">
    <property type="entry name" value="INNER MEMBRANE PROTEIN YABI"/>
    <property type="match status" value="1"/>
</dbReference>
<feature type="transmembrane region" description="Helical" evidence="7">
    <location>
        <begin position="20"/>
        <end position="52"/>
    </location>
</feature>
<dbReference type="Pfam" id="PF01569">
    <property type="entry name" value="PAP2"/>
    <property type="match status" value="1"/>
</dbReference>
<dbReference type="InParanoid" id="A0A5C7EQF1"/>
<feature type="transmembrane region" description="Helical" evidence="7">
    <location>
        <begin position="59"/>
        <end position="80"/>
    </location>
</feature>
<comment type="caution">
    <text evidence="9">The sequence shown here is derived from an EMBL/GenBank/DDBJ whole genome shotgun (WGS) entry which is preliminary data.</text>
</comment>
<feature type="transmembrane region" description="Helical" evidence="7">
    <location>
        <begin position="359"/>
        <end position="382"/>
    </location>
</feature>
<feature type="transmembrane region" description="Helical" evidence="7">
    <location>
        <begin position="421"/>
        <end position="439"/>
    </location>
</feature>
<feature type="transmembrane region" description="Helical" evidence="7">
    <location>
        <begin position="448"/>
        <end position="469"/>
    </location>
</feature>
<feature type="transmembrane region" description="Helical" evidence="7">
    <location>
        <begin position="179"/>
        <end position="201"/>
    </location>
</feature>
<sequence>MTGDIQSFLDFVSLHPHLAGLITFLTAAAEAIAIVGSLVPGTTILIGIGALVGYGHLELWPILAWAVAGAVVGDGISYWIGHAYKESIRQRWPFSRRPELIDRGEAFFLRYGALSVVVGRFVPVMRAIVPVVAGILGMRPLRFYVANIVSALLWAPAHILPGVLAGAALGGLGLVSKRLVIVLVGLAVLALLLVWLAKFLVAVSLRYLPRAQSAVARWADARRGRPAGAIFWLVSADHADFRLLVLLTAVLIGSVVGLAALFEGAVSGGALVRFDHAFSQFVQALRTVWTDAVMVAVTLLGDSSVTASVAVVASAVLLAHRRGRLAAGLLVVVLSSVVFVQGMKWVIDAVRPIDFARGASAFSFPSGHATLAAALYGALGWLFARSLKGIGRKLVLATLAGLIAAIAFSRVYLAAHGPSDVAAGLVFGAGVTAAFALVFRDTGLPSRAVLGLLAACGTAFVLVGAWHVVRNFEAGLAAYARRPPQPVTLTSAWREGGWRELPSARIDIAGEAEEPFLLQWRGSGASLAAQLEGHGWVQPPSWSLETLNGFVEASTAATALPVVPVFHDGHRPAVTLIRAGQWAGGAGRFVLRAWPQGIREPDGSRSTLLLASIVFEEVQHPWGQLSIPLRSKRAACDGDALLLPLPKAQAVGSARGADAGACGGRTILAQP</sequence>
<dbReference type="PANTHER" id="PTHR30353">
    <property type="entry name" value="INNER MEMBRANE PROTEIN DEDA-RELATED"/>
    <property type="match status" value="1"/>
</dbReference>
<dbReference type="OrthoDB" id="9780918at2"/>
<keyword evidence="3" id="KW-1003">Cell membrane</keyword>
<evidence type="ECO:0000259" key="8">
    <source>
        <dbReference type="SMART" id="SM00014"/>
    </source>
</evidence>
<feature type="domain" description="Phosphatidic acid phosphatase type 2/haloperoxidase" evidence="8">
    <location>
        <begin position="327"/>
        <end position="436"/>
    </location>
</feature>
<feature type="transmembrane region" description="Helical" evidence="7">
    <location>
        <begin position="243"/>
        <end position="272"/>
    </location>
</feature>
<organism evidence="9 10">
    <name type="scientific">Pelomicrobium methylotrophicum</name>
    <dbReference type="NCBI Taxonomy" id="2602750"/>
    <lineage>
        <taxon>Bacteria</taxon>
        <taxon>Pseudomonadati</taxon>
        <taxon>Pseudomonadota</taxon>
        <taxon>Hydrogenophilia</taxon>
        <taxon>Hydrogenophilia incertae sedis</taxon>
        <taxon>Pelomicrobium</taxon>
    </lineage>
</organism>
<proteinExistence type="inferred from homology"/>
<evidence type="ECO:0000256" key="4">
    <source>
        <dbReference type="ARBA" id="ARBA00022692"/>
    </source>
</evidence>
<feature type="transmembrane region" description="Helical" evidence="7">
    <location>
        <begin position="394"/>
        <end position="415"/>
    </location>
</feature>
<evidence type="ECO:0000256" key="2">
    <source>
        <dbReference type="ARBA" id="ARBA00010792"/>
    </source>
</evidence>